<evidence type="ECO:0000256" key="4">
    <source>
        <dbReference type="ARBA" id="ARBA00023180"/>
    </source>
</evidence>
<dbReference type="GO" id="GO:0052689">
    <property type="term" value="F:carboxylic ester hydrolase activity"/>
    <property type="evidence" value="ECO:0007669"/>
    <property type="project" value="UniProtKB-KW"/>
</dbReference>
<dbReference type="SUPFAM" id="SSF53474">
    <property type="entry name" value="alpha/beta-Hydrolases"/>
    <property type="match status" value="1"/>
</dbReference>
<feature type="transmembrane region" description="Helical" evidence="7">
    <location>
        <begin position="61"/>
        <end position="80"/>
    </location>
</feature>
<keyword evidence="7" id="KW-0472">Membrane</keyword>
<evidence type="ECO:0000256" key="3">
    <source>
        <dbReference type="ARBA" id="ARBA00022801"/>
    </source>
</evidence>
<dbReference type="PROSITE" id="PS00122">
    <property type="entry name" value="CARBOXYLESTERASE_B_1"/>
    <property type="match status" value="1"/>
</dbReference>
<evidence type="ECO:0000313" key="10">
    <source>
        <dbReference type="Proteomes" id="UP000198287"/>
    </source>
</evidence>
<protein>
    <recommendedName>
        <fullName evidence="5">Carboxylic ester hydrolase</fullName>
        <ecNumber evidence="5">3.1.1.-</ecNumber>
    </recommendedName>
</protein>
<dbReference type="OrthoDB" id="19653at2759"/>
<feature type="compositionally biased region" description="Polar residues" evidence="6">
    <location>
        <begin position="13"/>
        <end position="28"/>
    </location>
</feature>
<organism evidence="9 10">
    <name type="scientific">Folsomia candida</name>
    <name type="common">Springtail</name>
    <dbReference type="NCBI Taxonomy" id="158441"/>
    <lineage>
        <taxon>Eukaryota</taxon>
        <taxon>Metazoa</taxon>
        <taxon>Ecdysozoa</taxon>
        <taxon>Arthropoda</taxon>
        <taxon>Hexapoda</taxon>
        <taxon>Collembola</taxon>
        <taxon>Entomobryomorpha</taxon>
        <taxon>Isotomoidea</taxon>
        <taxon>Isotomidae</taxon>
        <taxon>Proisotominae</taxon>
        <taxon>Folsomia</taxon>
    </lineage>
</organism>
<keyword evidence="2" id="KW-0719">Serine esterase</keyword>
<proteinExistence type="inferred from homology"/>
<sequence length="645" mass="72761">MAYTGQKRDEPNESSPLRTSISGRTNFETGDGIHQQEHEAMSYATWSAKTWTTWNKATRGLILVLGVTLIIVVIVLISSVSTGSGSNNGDGGGGVLKASADEDNTTQQDLGVVLEIPQGRLKWNILQSRQGRDYYAFYKLPYAKPAIGELRFESPQPPEKWEGVRHETEVAPQCLQKAKYSPIIEAVGEEDCLYANIYTPKLPGIDMPSDAGLMPTLFYIHGGGYTDGNGSRYGGKYFMDEDAVMVTFQYRLGIFGFLSSEDGTIRGNMGMRDHIQALKWVKENIKYFGGDPDRVMIYGNSAGAMSVNQLMVSPLAAGLFHRAITQSGPAFGAIVKPKEAQKRSFELLAEEIGCSARVGNEQRKNRRILKCLREQNASDIAVLRGEEIIFFPTVEDYEAEAEQESDKFLPDTMYNLYKTGNVNKVPWIIGVNSAEWISIASSTLKDLELVDNLNSNWTGYAPTLFGSEYYTSPIKDTISTKSKEFYFGEKQVSNDTLWNLEHLLSDRDIIYGSKTQGFLMSDLGVDVFFYYMSKRPVKSYSDKALVGFPPMDYGASHADELQYLFDYYGYPEYLEGSKYYEFSKELVRIWVQFAATAKPGWESIKTKEKPIYWYELNDNHMGSTTVLQERMEFWDQFSHEELCYV</sequence>
<comment type="caution">
    <text evidence="9">The sequence shown here is derived from an EMBL/GenBank/DDBJ whole genome shotgun (WGS) entry which is preliminary data.</text>
</comment>
<keyword evidence="7" id="KW-1133">Transmembrane helix</keyword>
<dbReference type="InterPro" id="IPR019826">
    <property type="entry name" value="Carboxylesterase_B_AS"/>
</dbReference>
<dbReference type="EC" id="3.1.1.-" evidence="5"/>
<keyword evidence="10" id="KW-1185">Reference proteome</keyword>
<dbReference type="PANTHER" id="PTHR11559">
    <property type="entry name" value="CARBOXYLESTERASE"/>
    <property type="match status" value="1"/>
</dbReference>
<dbReference type="OMA" id="SAEWISI"/>
<feature type="domain" description="Carboxylesterase type B" evidence="8">
    <location>
        <begin position="113"/>
        <end position="625"/>
    </location>
</feature>
<name>A0A226DY93_FOLCA</name>
<evidence type="ECO:0000256" key="1">
    <source>
        <dbReference type="ARBA" id="ARBA00005964"/>
    </source>
</evidence>
<keyword evidence="4" id="KW-0325">Glycoprotein</keyword>
<keyword evidence="3 5" id="KW-0378">Hydrolase</keyword>
<dbReference type="Pfam" id="PF00135">
    <property type="entry name" value="COesterase"/>
    <property type="match status" value="1"/>
</dbReference>
<keyword evidence="7" id="KW-0812">Transmembrane</keyword>
<dbReference type="InterPro" id="IPR002018">
    <property type="entry name" value="CarbesteraseB"/>
</dbReference>
<evidence type="ECO:0000256" key="6">
    <source>
        <dbReference type="SAM" id="MobiDB-lite"/>
    </source>
</evidence>
<dbReference type="AlphaFoldDB" id="A0A226DY93"/>
<dbReference type="EMBL" id="LNIX01000009">
    <property type="protein sequence ID" value="OXA50422.1"/>
    <property type="molecule type" value="Genomic_DNA"/>
</dbReference>
<reference evidence="9 10" key="1">
    <citation type="submission" date="2015-12" db="EMBL/GenBank/DDBJ databases">
        <title>The genome of Folsomia candida.</title>
        <authorList>
            <person name="Faddeeva A."/>
            <person name="Derks M.F."/>
            <person name="Anvar Y."/>
            <person name="Smit S."/>
            <person name="Van Straalen N."/>
            <person name="Roelofs D."/>
        </authorList>
    </citation>
    <scope>NUCLEOTIDE SEQUENCE [LARGE SCALE GENOMIC DNA]</scope>
    <source>
        <strain evidence="9 10">VU population</strain>
        <tissue evidence="9">Whole body</tissue>
    </source>
</reference>
<evidence type="ECO:0000259" key="8">
    <source>
        <dbReference type="Pfam" id="PF00135"/>
    </source>
</evidence>
<accession>A0A226DY93</accession>
<feature type="compositionally biased region" description="Basic and acidic residues" evidence="6">
    <location>
        <begin position="1"/>
        <end position="11"/>
    </location>
</feature>
<gene>
    <name evidence="9" type="ORF">Fcan01_15109</name>
</gene>
<evidence type="ECO:0000256" key="7">
    <source>
        <dbReference type="SAM" id="Phobius"/>
    </source>
</evidence>
<dbReference type="Gene3D" id="3.40.50.1820">
    <property type="entry name" value="alpha/beta hydrolase"/>
    <property type="match status" value="1"/>
</dbReference>
<evidence type="ECO:0000313" key="9">
    <source>
        <dbReference type="EMBL" id="OXA50422.1"/>
    </source>
</evidence>
<dbReference type="InterPro" id="IPR050309">
    <property type="entry name" value="Type-B_Carboxylest/Lipase"/>
</dbReference>
<dbReference type="Proteomes" id="UP000198287">
    <property type="component" value="Unassembled WGS sequence"/>
</dbReference>
<comment type="similarity">
    <text evidence="1 5">Belongs to the type-B carboxylesterase/lipase family.</text>
</comment>
<feature type="region of interest" description="Disordered" evidence="6">
    <location>
        <begin position="1"/>
        <end position="30"/>
    </location>
</feature>
<evidence type="ECO:0000256" key="5">
    <source>
        <dbReference type="RuleBase" id="RU361235"/>
    </source>
</evidence>
<dbReference type="InterPro" id="IPR029058">
    <property type="entry name" value="AB_hydrolase_fold"/>
</dbReference>
<evidence type="ECO:0000256" key="2">
    <source>
        <dbReference type="ARBA" id="ARBA00022487"/>
    </source>
</evidence>